<name>A0ABP7HMZ9_9ACTN</name>
<sequence length="464" mass="51344">MISQSGAESDPQQEYADFLQGQARKAGLTLRQVSEAFNCAQKEREQKAAAAGSAPGSPVGAMSVSKSELGRILNGQSVPRQLLPFTRQFLTITSRVGQLTENQHRDLVQRAEQLIHAVVNRIVDHNPARIPSRRPSSALEEGSHVETIAALRLEVELERVRHTETRLRYALNDAQILMATLLRIISALRDLISGQDALEARAYHDRMDRAELTRLQGVTEQAQAYKAQAHEEADRTAHRLRELEGLWERARAEKQRLALHPEAVDLVHLSQDPQTTPLPAPPEDILDQPVLDDIAGALSKARDINTEAELAVRDLEHAVMAEGPVSPNEELDVLVAASRLTQASHRALALESHVGDWPEREETRDAVLRLTHDRDGAVQRAALDQLGRLWPGHPDARETLLEVVQGSPEPLSQQGGSRAAAAELLVQGWPNDPGVREVLPSTHPRHRPQGQGNGRRRARKHPPR</sequence>
<feature type="region of interest" description="Disordered" evidence="1">
    <location>
        <begin position="407"/>
        <end position="464"/>
    </location>
</feature>
<protein>
    <submittedName>
        <fullName evidence="2">Uncharacterized protein</fullName>
    </submittedName>
</protein>
<evidence type="ECO:0000313" key="2">
    <source>
        <dbReference type="EMBL" id="GAA3797352.1"/>
    </source>
</evidence>
<reference evidence="3" key="1">
    <citation type="journal article" date="2019" name="Int. J. Syst. Evol. Microbiol.">
        <title>The Global Catalogue of Microorganisms (GCM) 10K type strain sequencing project: providing services to taxonomists for standard genome sequencing and annotation.</title>
        <authorList>
            <consortium name="The Broad Institute Genomics Platform"/>
            <consortium name="The Broad Institute Genome Sequencing Center for Infectious Disease"/>
            <person name="Wu L."/>
            <person name="Ma J."/>
        </authorList>
    </citation>
    <scope>NUCLEOTIDE SEQUENCE [LARGE SCALE GENOMIC DNA]</scope>
    <source>
        <strain evidence="3">JCM 17138</strain>
    </source>
</reference>
<evidence type="ECO:0000256" key="1">
    <source>
        <dbReference type="SAM" id="MobiDB-lite"/>
    </source>
</evidence>
<dbReference type="Proteomes" id="UP001501009">
    <property type="component" value="Unassembled WGS sequence"/>
</dbReference>
<organism evidence="2 3">
    <name type="scientific">Streptomyces coacervatus</name>
    <dbReference type="NCBI Taxonomy" id="647381"/>
    <lineage>
        <taxon>Bacteria</taxon>
        <taxon>Bacillati</taxon>
        <taxon>Actinomycetota</taxon>
        <taxon>Actinomycetes</taxon>
        <taxon>Kitasatosporales</taxon>
        <taxon>Streptomycetaceae</taxon>
        <taxon>Streptomyces</taxon>
    </lineage>
</organism>
<comment type="caution">
    <text evidence="2">The sequence shown here is derived from an EMBL/GenBank/DDBJ whole genome shotgun (WGS) entry which is preliminary data.</text>
</comment>
<dbReference type="EMBL" id="BAABDE010000016">
    <property type="protein sequence ID" value="GAA3797352.1"/>
    <property type="molecule type" value="Genomic_DNA"/>
</dbReference>
<dbReference type="RefSeq" id="WP_275780192.1">
    <property type="nucleotide sequence ID" value="NZ_BAABDE010000016.1"/>
</dbReference>
<keyword evidence="3" id="KW-1185">Reference proteome</keyword>
<accession>A0ABP7HMZ9</accession>
<gene>
    <name evidence="2" type="ORF">GCM10022403_034080</name>
</gene>
<proteinExistence type="predicted"/>
<evidence type="ECO:0000313" key="3">
    <source>
        <dbReference type="Proteomes" id="UP001501009"/>
    </source>
</evidence>
<feature type="compositionally biased region" description="Basic residues" evidence="1">
    <location>
        <begin position="443"/>
        <end position="464"/>
    </location>
</feature>